<dbReference type="EMBL" id="WOCE01000010">
    <property type="protein sequence ID" value="KAE9605131.1"/>
    <property type="molecule type" value="Genomic_DNA"/>
</dbReference>
<evidence type="ECO:0000313" key="1">
    <source>
        <dbReference type="EMBL" id="KAE9605131.1"/>
    </source>
</evidence>
<accession>A0A6A4PTX1</accession>
<dbReference type="AlphaFoldDB" id="A0A6A4PTX1"/>
<proteinExistence type="predicted"/>
<keyword evidence="2" id="KW-1185">Reference proteome</keyword>
<reference evidence="2" key="1">
    <citation type="journal article" date="2020" name="Nat. Commun.">
        <title>Genome sequence of the cluster root forming white lupin.</title>
        <authorList>
            <person name="Hufnagel B."/>
            <person name="Marques A."/>
            <person name="Soriano A."/>
            <person name="Marques L."/>
            <person name="Divol F."/>
            <person name="Doumas P."/>
            <person name="Sallet E."/>
            <person name="Mancinotti D."/>
            <person name="Carrere S."/>
            <person name="Marande W."/>
            <person name="Arribat S."/>
            <person name="Keller J."/>
            <person name="Huneau C."/>
            <person name="Blein T."/>
            <person name="Aime D."/>
            <person name="Laguerre M."/>
            <person name="Taylor J."/>
            <person name="Schubert V."/>
            <person name="Nelson M."/>
            <person name="Geu-Flores F."/>
            <person name="Crespi M."/>
            <person name="Gallardo-Guerrero K."/>
            <person name="Delaux P.-M."/>
            <person name="Salse J."/>
            <person name="Berges H."/>
            <person name="Guyot R."/>
            <person name="Gouzy J."/>
            <person name="Peret B."/>
        </authorList>
    </citation>
    <scope>NUCLEOTIDE SEQUENCE [LARGE SCALE GENOMIC DNA]</scope>
    <source>
        <strain evidence="2">cv. Amiga</strain>
    </source>
</reference>
<comment type="caution">
    <text evidence="1">The sequence shown here is derived from an EMBL/GenBank/DDBJ whole genome shotgun (WGS) entry which is preliminary data.</text>
</comment>
<dbReference type="Proteomes" id="UP000447434">
    <property type="component" value="Chromosome 10"/>
</dbReference>
<sequence length="107" mass="11535">MDGFRVWLVSPSPCVIAFTLWHKGPLSTVISLMSSIFCSKSLNSGQSSKAWPAGPCHSQLLGSSSSTIFSTIPCLHISWKITFMGVFISGTSHMYDSPWAPSTALIP</sequence>
<name>A0A6A4PTX1_LUPAL</name>
<evidence type="ECO:0000313" key="2">
    <source>
        <dbReference type="Proteomes" id="UP000447434"/>
    </source>
</evidence>
<gene>
    <name evidence="1" type="ORF">Lalb_Chr10g0094011</name>
</gene>
<protein>
    <submittedName>
        <fullName evidence="1">Uncharacterized protein</fullName>
    </submittedName>
</protein>
<organism evidence="1 2">
    <name type="scientific">Lupinus albus</name>
    <name type="common">White lupine</name>
    <name type="synonym">Lupinus termis</name>
    <dbReference type="NCBI Taxonomy" id="3870"/>
    <lineage>
        <taxon>Eukaryota</taxon>
        <taxon>Viridiplantae</taxon>
        <taxon>Streptophyta</taxon>
        <taxon>Embryophyta</taxon>
        <taxon>Tracheophyta</taxon>
        <taxon>Spermatophyta</taxon>
        <taxon>Magnoliopsida</taxon>
        <taxon>eudicotyledons</taxon>
        <taxon>Gunneridae</taxon>
        <taxon>Pentapetalae</taxon>
        <taxon>rosids</taxon>
        <taxon>fabids</taxon>
        <taxon>Fabales</taxon>
        <taxon>Fabaceae</taxon>
        <taxon>Papilionoideae</taxon>
        <taxon>50 kb inversion clade</taxon>
        <taxon>genistoids sensu lato</taxon>
        <taxon>core genistoids</taxon>
        <taxon>Genisteae</taxon>
        <taxon>Lupinus</taxon>
    </lineage>
</organism>